<organism evidence="2 3">
    <name type="scientific">Parasediminibacterium paludis</name>
    <dbReference type="NCBI Taxonomy" id="908966"/>
    <lineage>
        <taxon>Bacteria</taxon>
        <taxon>Pseudomonadati</taxon>
        <taxon>Bacteroidota</taxon>
        <taxon>Chitinophagia</taxon>
        <taxon>Chitinophagales</taxon>
        <taxon>Chitinophagaceae</taxon>
        <taxon>Parasediminibacterium</taxon>
    </lineage>
</organism>
<dbReference type="EMBL" id="JBHSDC010000018">
    <property type="protein sequence ID" value="MFC4232183.1"/>
    <property type="molecule type" value="Genomic_DNA"/>
</dbReference>
<dbReference type="InterPro" id="IPR036013">
    <property type="entry name" value="Band_7/SPFH_dom_sf"/>
</dbReference>
<evidence type="ECO:0000259" key="1">
    <source>
        <dbReference type="Pfam" id="PF13421"/>
    </source>
</evidence>
<dbReference type="PANTHER" id="PTHR37826:SF2">
    <property type="entry name" value="ZINC-RIBBON DOMAIN-CONTAINING PROTEIN"/>
    <property type="match status" value="1"/>
</dbReference>
<comment type="caution">
    <text evidence="2">The sequence shown here is derived from an EMBL/GenBank/DDBJ whole genome shotgun (WGS) entry which is preliminary data.</text>
</comment>
<dbReference type="CDD" id="cd03408">
    <property type="entry name" value="SPFH_like_u1"/>
    <property type="match status" value="1"/>
</dbReference>
<dbReference type="InterPro" id="IPR033880">
    <property type="entry name" value="SPFH_YdjI"/>
</dbReference>
<dbReference type="Pfam" id="PF13421">
    <property type="entry name" value="Band_7_1"/>
    <property type="match status" value="1"/>
</dbReference>
<dbReference type="PANTHER" id="PTHR37826">
    <property type="entry name" value="FLOTILLIN BAND_7_5 DOMAIN PROTEIN"/>
    <property type="match status" value="1"/>
</dbReference>
<sequence>MEKYLTFSVRVRHILKTQNIPLIGKWITSLGYGKNSPFRAEVVFVCKQLFVNLKWGTREPILFRDTELEVVRLRSFGSYSIQINDTRLFVKKVVGTKGLYTKESIEEYLKGIIVSKLNTILGNVLKSVFDISKRINELNLILHTELQIDFKALGLQIHDFYIQSISVSDDVQKMIDARSGMEAVGNLDHYMKFKIANAFGNVTNNYDEIGTSLGFSMGLGMGIMLPNLINSLPQQASNGSISDKIKKLKELLDFGAITQIEFDKKKNELLKQL</sequence>
<reference evidence="3" key="1">
    <citation type="journal article" date="2019" name="Int. J. Syst. Evol. Microbiol.">
        <title>The Global Catalogue of Microorganisms (GCM) 10K type strain sequencing project: providing services to taxonomists for standard genome sequencing and annotation.</title>
        <authorList>
            <consortium name="The Broad Institute Genomics Platform"/>
            <consortium name="The Broad Institute Genome Sequencing Center for Infectious Disease"/>
            <person name="Wu L."/>
            <person name="Ma J."/>
        </authorList>
    </citation>
    <scope>NUCLEOTIDE SEQUENCE [LARGE SCALE GENOMIC DNA]</scope>
    <source>
        <strain evidence="3">CECT 8010</strain>
    </source>
</reference>
<protein>
    <submittedName>
        <fullName evidence="2">SPFH domain-containing protein</fullName>
    </submittedName>
</protein>
<name>A0ABV8PVP4_9BACT</name>
<dbReference type="Proteomes" id="UP001595906">
    <property type="component" value="Unassembled WGS sequence"/>
</dbReference>
<evidence type="ECO:0000313" key="3">
    <source>
        <dbReference type="Proteomes" id="UP001595906"/>
    </source>
</evidence>
<feature type="domain" description="SPFH" evidence="1">
    <location>
        <begin position="13"/>
        <end position="182"/>
    </location>
</feature>
<keyword evidence="3" id="KW-1185">Reference proteome</keyword>
<accession>A0ABV8PVP4</accession>
<dbReference type="SUPFAM" id="SSF117892">
    <property type="entry name" value="Band 7/SPFH domain"/>
    <property type="match status" value="1"/>
</dbReference>
<proteinExistence type="predicted"/>
<dbReference type="RefSeq" id="WP_379013940.1">
    <property type="nucleotide sequence ID" value="NZ_JBHSDC010000018.1"/>
</dbReference>
<gene>
    <name evidence="2" type="ORF">ACFOW1_09790</name>
</gene>
<evidence type="ECO:0000313" key="2">
    <source>
        <dbReference type="EMBL" id="MFC4232183.1"/>
    </source>
</evidence>
<dbReference type="Gene3D" id="3.30.479.30">
    <property type="entry name" value="Band 7 domain"/>
    <property type="match status" value="1"/>
</dbReference>